<accession>A0A396HK55</accession>
<dbReference type="EMBL" id="PSQE01000005">
    <property type="protein sequence ID" value="RHN53719.1"/>
    <property type="molecule type" value="Genomic_DNA"/>
</dbReference>
<comment type="caution">
    <text evidence="1">The sequence shown here is derived from an EMBL/GenBank/DDBJ whole genome shotgun (WGS) entry which is preliminary data.</text>
</comment>
<protein>
    <submittedName>
        <fullName evidence="1">Uncharacterized protein</fullName>
    </submittedName>
</protein>
<proteinExistence type="predicted"/>
<name>A0A396HK55_MEDTR</name>
<reference evidence="2" key="1">
    <citation type="journal article" date="2018" name="Nat. Plants">
        <title>Whole-genome landscape of Medicago truncatula symbiotic genes.</title>
        <authorList>
            <person name="Pecrix Y."/>
            <person name="Staton S.E."/>
            <person name="Sallet E."/>
            <person name="Lelandais-Briere C."/>
            <person name="Moreau S."/>
            <person name="Carrere S."/>
            <person name="Blein T."/>
            <person name="Jardinaud M.F."/>
            <person name="Latrasse D."/>
            <person name="Zouine M."/>
            <person name="Zahm M."/>
            <person name="Kreplak J."/>
            <person name="Mayjonade B."/>
            <person name="Satge C."/>
            <person name="Perez M."/>
            <person name="Cauet S."/>
            <person name="Marande W."/>
            <person name="Chantry-Darmon C."/>
            <person name="Lopez-Roques C."/>
            <person name="Bouchez O."/>
            <person name="Berard A."/>
            <person name="Debelle F."/>
            <person name="Munos S."/>
            <person name="Bendahmane A."/>
            <person name="Berges H."/>
            <person name="Niebel A."/>
            <person name="Buitink J."/>
            <person name="Frugier F."/>
            <person name="Benhamed M."/>
            <person name="Crespi M."/>
            <person name="Gouzy J."/>
            <person name="Gamas P."/>
        </authorList>
    </citation>
    <scope>NUCLEOTIDE SEQUENCE [LARGE SCALE GENOMIC DNA]</scope>
    <source>
        <strain evidence="2">cv. Jemalong A17</strain>
    </source>
</reference>
<gene>
    <name evidence="1" type="ORF">MtrunA17_Chr5g0398881</name>
</gene>
<dbReference type="Gramene" id="rna28657">
    <property type="protein sequence ID" value="RHN53719.1"/>
    <property type="gene ID" value="gene28657"/>
</dbReference>
<dbReference type="Proteomes" id="UP000265566">
    <property type="component" value="Chromosome 5"/>
</dbReference>
<evidence type="ECO:0000313" key="2">
    <source>
        <dbReference type="Proteomes" id="UP000265566"/>
    </source>
</evidence>
<dbReference type="AlphaFoldDB" id="A0A396HK55"/>
<evidence type="ECO:0000313" key="1">
    <source>
        <dbReference type="EMBL" id="RHN53719.1"/>
    </source>
</evidence>
<sequence>MFSMQSCTALYSLGLMPLAFDIFFTNDALDRVLDMLTDRAVIVSCRSLWPITLAYPMRH</sequence>
<organism evidence="1 2">
    <name type="scientific">Medicago truncatula</name>
    <name type="common">Barrel medic</name>
    <name type="synonym">Medicago tribuloides</name>
    <dbReference type="NCBI Taxonomy" id="3880"/>
    <lineage>
        <taxon>Eukaryota</taxon>
        <taxon>Viridiplantae</taxon>
        <taxon>Streptophyta</taxon>
        <taxon>Embryophyta</taxon>
        <taxon>Tracheophyta</taxon>
        <taxon>Spermatophyta</taxon>
        <taxon>Magnoliopsida</taxon>
        <taxon>eudicotyledons</taxon>
        <taxon>Gunneridae</taxon>
        <taxon>Pentapetalae</taxon>
        <taxon>rosids</taxon>
        <taxon>fabids</taxon>
        <taxon>Fabales</taxon>
        <taxon>Fabaceae</taxon>
        <taxon>Papilionoideae</taxon>
        <taxon>50 kb inversion clade</taxon>
        <taxon>NPAAA clade</taxon>
        <taxon>Hologalegina</taxon>
        <taxon>IRL clade</taxon>
        <taxon>Trifolieae</taxon>
        <taxon>Medicago</taxon>
    </lineage>
</organism>